<dbReference type="EMBL" id="PGOL01002175">
    <property type="protein sequence ID" value="PKI49922.1"/>
    <property type="molecule type" value="Genomic_DNA"/>
</dbReference>
<evidence type="ECO:0000256" key="1">
    <source>
        <dbReference type="SAM" id="MobiDB-lite"/>
    </source>
</evidence>
<accession>A0A2I0J119</accession>
<evidence type="ECO:0000313" key="2">
    <source>
        <dbReference type="EMBL" id="PKI49922.1"/>
    </source>
</evidence>
<organism evidence="2 3">
    <name type="scientific">Punica granatum</name>
    <name type="common">Pomegranate</name>
    <dbReference type="NCBI Taxonomy" id="22663"/>
    <lineage>
        <taxon>Eukaryota</taxon>
        <taxon>Viridiplantae</taxon>
        <taxon>Streptophyta</taxon>
        <taxon>Embryophyta</taxon>
        <taxon>Tracheophyta</taxon>
        <taxon>Spermatophyta</taxon>
        <taxon>Magnoliopsida</taxon>
        <taxon>eudicotyledons</taxon>
        <taxon>Gunneridae</taxon>
        <taxon>Pentapetalae</taxon>
        <taxon>rosids</taxon>
        <taxon>malvids</taxon>
        <taxon>Myrtales</taxon>
        <taxon>Lythraceae</taxon>
        <taxon>Punica</taxon>
    </lineage>
</organism>
<feature type="compositionally biased region" description="Basic residues" evidence="1">
    <location>
        <begin position="30"/>
        <end position="48"/>
    </location>
</feature>
<name>A0A2I0J119_PUNGR</name>
<reference evidence="2 3" key="1">
    <citation type="submission" date="2017-11" db="EMBL/GenBank/DDBJ databases">
        <title>De-novo sequencing of pomegranate (Punica granatum L.) genome.</title>
        <authorList>
            <person name="Akparov Z."/>
            <person name="Amiraslanov A."/>
            <person name="Hajiyeva S."/>
            <person name="Abbasov M."/>
            <person name="Kaur K."/>
            <person name="Hamwieh A."/>
            <person name="Solovyev V."/>
            <person name="Salamov A."/>
            <person name="Braich B."/>
            <person name="Kosarev P."/>
            <person name="Mahmoud A."/>
            <person name="Hajiyev E."/>
            <person name="Babayeva S."/>
            <person name="Izzatullayeva V."/>
            <person name="Mammadov A."/>
            <person name="Mammadov A."/>
            <person name="Sharifova S."/>
            <person name="Ojaghi J."/>
            <person name="Eynullazada K."/>
            <person name="Bayramov B."/>
            <person name="Abdulazimova A."/>
            <person name="Shahmuradov I."/>
        </authorList>
    </citation>
    <scope>NUCLEOTIDE SEQUENCE [LARGE SCALE GENOMIC DNA]</scope>
    <source>
        <strain evidence="3">cv. AG2017</strain>
        <tissue evidence="2">Leaf</tissue>
    </source>
</reference>
<evidence type="ECO:0000313" key="3">
    <source>
        <dbReference type="Proteomes" id="UP000233551"/>
    </source>
</evidence>
<feature type="region of interest" description="Disordered" evidence="1">
    <location>
        <begin position="1"/>
        <end position="70"/>
    </location>
</feature>
<keyword evidence="3" id="KW-1185">Reference proteome</keyword>
<dbReference type="AlphaFoldDB" id="A0A2I0J119"/>
<dbReference type="Proteomes" id="UP000233551">
    <property type="component" value="Unassembled WGS sequence"/>
</dbReference>
<sequence>MTLSAPHFGPPASYTRTPCRRPGYYSSPGNKRHTCGHRVMNNRRRAGSTRKAEEGGVLLKPGHPDLSRTPFLTGLREADLLTSKRHPKTGLQALRDLGVVEQASDDLSELYRAPRGTFQW</sequence>
<proteinExistence type="predicted"/>
<gene>
    <name evidence="2" type="ORF">CRG98_029706</name>
</gene>
<protein>
    <submittedName>
        <fullName evidence="2">Uncharacterized protein</fullName>
    </submittedName>
</protein>
<comment type="caution">
    <text evidence="2">The sequence shown here is derived from an EMBL/GenBank/DDBJ whole genome shotgun (WGS) entry which is preliminary data.</text>
</comment>